<feature type="non-terminal residue" evidence="1">
    <location>
        <position position="106"/>
    </location>
</feature>
<accession>A0A0F9BZS5</accession>
<proteinExistence type="predicted"/>
<reference evidence="1" key="1">
    <citation type="journal article" date="2015" name="Nature">
        <title>Complex archaea that bridge the gap between prokaryotes and eukaryotes.</title>
        <authorList>
            <person name="Spang A."/>
            <person name="Saw J.H."/>
            <person name="Jorgensen S.L."/>
            <person name="Zaremba-Niedzwiedzka K."/>
            <person name="Martijn J."/>
            <person name="Lind A.E."/>
            <person name="van Eijk R."/>
            <person name="Schleper C."/>
            <person name="Guy L."/>
            <person name="Ettema T.J."/>
        </authorList>
    </citation>
    <scope>NUCLEOTIDE SEQUENCE</scope>
</reference>
<dbReference type="InterPro" id="IPR002347">
    <property type="entry name" value="SDR_fam"/>
</dbReference>
<dbReference type="AlphaFoldDB" id="A0A0F9BZS5"/>
<protein>
    <submittedName>
        <fullName evidence="1">Uncharacterized protein</fullName>
    </submittedName>
</protein>
<gene>
    <name evidence="1" type="ORF">LCGC14_2728400</name>
</gene>
<dbReference type="PRINTS" id="PR00081">
    <property type="entry name" value="GDHRDH"/>
</dbReference>
<dbReference type="Gene3D" id="3.40.50.720">
    <property type="entry name" value="NAD(P)-binding Rossmann-like Domain"/>
    <property type="match status" value="1"/>
</dbReference>
<comment type="caution">
    <text evidence="1">The sequence shown here is derived from an EMBL/GenBank/DDBJ whole genome shotgun (WGS) entry which is preliminary data.</text>
</comment>
<name>A0A0F9BZS5_9ZZZZ</name>
<dbReference type="InterPro" id="IPR036291">
    <property type="entry name" value="NAD(P)-bd_dom_sf"/>
</dbReference>
<evidence type="ECO:0000313" key="1">
    <source>
        <dbReference type="EMBL" id="KKK89906.1"/>
    </source>
</evidence>
<dbReference type="Pfam" id="PF00106">
    <property type="entry name" value="adh_short"/>
    <property type="match status" value="1"/>
</dbReference>
<dbReference type="EMBL" id="LAZR01049326">
    <property type="protein sequence ID" value="KKK89906.1"/>
    <property type="molecule type" value="Genomic_DNA"/>
</dbReference>
<dbReference type="CDD" id="cd05233">
    <property type="entry name" value="SDR_c"/>
    <property type="match status" value="1"/>
</dbReference>
<dbReference type="SUPFAM" id="SSF51735">
    <property type="entry name" value="NAD(P)-binding Rossmann-fold domains"/>
    <property type="match status" value="1"/>
</dbReference>
<dbReference type="PANTHER" id="PTHR42820">
    <property type="entry name" value="SHORT-CHAIN DEHYDROGENASE REDUCTASE"/>
    <property type="match status" value="1"/>
</dbReference>
<dbReference type="PANTHER" id="PTHR42820:SF1">
    <property type="entry name" value="SHORT-CHAIN DEHYDROGENASE_REDUCTASE FAMILY PROTEIN"/>
    <property type="match status" value="1"/>
</dbReference>
<organism evidence="1">
    <name type="scientific">marine sediment metagenome</name>
    <dbReference type="NCBI Taxonomy" id="412755"/>
    <lineage>
        <taxon>unclassified sequences</taxon>
        <taxon>metagenomes</taxon>
        <taxon>ecological metagenomes</taxon>
    </lineage>
</organism>
<sequence length="106" mass="11261">MRLKGKVAIITGGGSGIGRATSKLFSREGAKVIVNDYKEESGLGTVREIKESGGDAIFIEADISSPDQVKSLVDAALETYGGIDILFNNAGVLYFGTILDTDMETW</sequence>